<dbReference type="STRING" id="564608.C1N583"/>
<dbReference type="KEGG" id="mpp:MICPUCDRAFT_52844"/>
<dbReference type="InterPro" id="IPR036163">
    <property type="entry name" value="HMA_dom_sf"/>
</dbReference>
<dbReference type="SUPFAM" id="SSF55008">
    <property type="entry name" value="HMA, heavy metal-associated domain"/>
    <property type="match status" value="1"/>
</dbReference>
<protein>
    <recommendedName>
        <fullName evidence="3">Superoxide dismutase copper chaperone</fullName>
    </recommendedName>
</protein>
<feature type="domain" description="HMA" evidence="5">
    <location>
        <begin position="64"/>
        <end position="128"/>
    </location>
</feature>
<dbReference type="Proteomes" id="UP000001876">
    <property type="component" value="Unassembled WGS sequence"/>
</dbReference>
<evidence type="ECO:0000256" key="4">
    <source>
        <dbReference type="SAM" id="MobiDB-lite"/>
    </source>
</evidence>
<evidence type="ECO:0000313" key="6">
    <source>
        <dbReference type="EMBL" id="EEH53065.1"/>
    </source>
</evidence>
<dbReference type="Gene3D" id="3.30.70.100">
    <property type="match status" value="1"/>
</dbReference>
<reference evidence="6 7" key="1">
    <citation type="journal article" date="2009" name="Science">
        <title>Green evolution and dynamic adaptations revealed by genomes of the marine picoeukaryotes Micromonas.</title>
        <authorList>
            <person name="Worden A.Z."/>
            <person name="Lee J.H."/>
            <person name="Mock T."/>
            <person name="Rouze P."/>
            <person name="Simmons M.P."/>
            <person name="Aerts A.L."/>
            <person name="Allen A.E."/>
            <person name="Cuvelier M.L."/>
            <person name="Derelle E."/>
            <person name="Everett M.V."/>
            <person name="Foulon E."/>
            <person name="Grimwood J."/>
            <person name="Gundlach H."/>
            <person name="Henrissat B."/>
            <person name="Napoli C."/>
            <person name="McDonald S.M."/>
            <person name="Parker M.S."/>
            <person name="Rombauts S."/>
            <person name="Salamov A."/>
            <person name="Von Dassow P."/>
            <person name="Badger J.H."/>
            <person name="Coutinho P.M."/>
            <person name="Demir E."/>
            <person name="Dubchak I."/>
            <person name="Gentemann C."/>
            <person name="Eikrem W."/>
            <person name="Gready J.E."/>
            <person name="John U."/>
            <person name="Lanier W."/>
            <person name="Lindquist E.A."/>
            <person name="Lucas S."/>
            <person name="Mayer K.F."/>
            <person name="Moreau H."/>
            <person name="Not F."/>
            <person name="Otillar R."/>
            <person name="Panaud O."/>
            <person name="Pangilinan J."/>
            <person name="Paulsen I."/>
            <person name="Piegu B."/>
            <person name="Poliakov A."/>
            <person name="Robbens S."/>
            <person name="Schmutz J."/>
            <person name="Toulza E."/>
            <person name="Wyss T."/>
            <person name="Zelensky A."/>
            <person name="Zhou K."/>
            <person name="Armbrust E.V."/>
            <person name="Bhattacharya D."/>
            <person name="Goodenough U.W."/>
            <person name="Van de Peer Y."/>
            <person name="Grigoriev I.V."/>
        </authorList>
    </citation>
    <scope>NUCLEOTIDE SEQUENCE [LARGE SCALE GENOMIC DNA]</scope>
    <source>
        <strain evidence="6 7">CCMP1545</strain>
    </source>
</reference>
<dbReference type="InterPro" id="IPR001424">
    <property type="entry name" value="SOD_Cu_Zn_dom"/>
</dbReference>
<evidence type="ECO:0000256" key="1">
    <source>
        <dbReference type="ARBA" id="ARBA00001973"/>
    </source>
</evidence>
<dbReference type="eggNOG" id="KOG4656">
    <property type="taxonomic scope" value="Eukaryota"/>
</dbReference>
<dbReference type="Pfam" id="PF00080">
    <property type="entry name" value="Sod_Cu"/>
    <property type="match status" value="1"/>
</dbReference>
<dbReference type="PROSITE" id="PS50846">
    <property type="entry name" value="HMA_2"/>
    <property type="match status" value="1"/>
</dbReference>
<dbReference type="OrthoDB" id="666972at2759"/>
<dbReference type="EMBL" id="GG663747">
    <property type="protein sequence ID" value="EEH53065.1"/>
    <property type="molecule type" value="Genomic_DNA"/>
</dbReference>
<dbReference type="RefSeq" id="XP_003063126.1">
    <property type="nucleotide sequence ID" value="XM_003063080.1"/>
</dbReference>
<dbReference type="InterPro" id="IPR036423">
    <property type="entry name" value="SOD-like_Cu/Zn_dom_sf"/>
</dbReference>
<feature type="region of interest" description="Disordered" evidence="4">
    <location>
        <begin position="1"/>
        <end position="59"/>
    </location>
</feature>
<evidence type="ECO:0000313" key="7">
    <source>
        <dbReference type="Proteomes" id="UP000001876"/>
    </source>
</evidence>
<feature type="compositionally biased region" description="Low complexity" evidence="4">
    <location>
        <begin position="1"/>
        <end position="27"/>
    </location>
</feature>
<evidence type="ECO:0000256" key="2">
    <source>
        <dbReference type="ARBA" id="ARBA00025798"/>
    </source>
</evidence>
<accession>C1N583</accession>
<comment type="cofactor">
    <cofactor evidence="1">
        <name>Cu(2+)</name>
        <dbReference type="ChEBI" id="CHEBI:29036"/>
    </cofactor>
</comment>
<name>C1N583_MICPC</name>
<sequence>MSAASCVSRAAVAVAPRAPPRASSSRRPTTRRVRAPPPRRDASASATESTAAESTTAAEEAPVARSLEFMVEMACGKCVAKVEHALAHVPGIDAVAATLSTNSVRVVTATASTDAIVAAIERAGFNCRLIGQGDVGAFGEELARRLGTNLRTLRQSLAAVAEFKGSAYGHGSIAGVVRFVAADERNTLIEGGLRGLKPFATYAMTVRAYGDTTRGLETVGEVYDAADDDGDDSSENARRAAGDMGTLVADANGEVTIVSRVVDARLKAWDIIGRSLAVVEQGGGGGGGGGEDGTSTGAAAVLARSAGVGENLKRVCDCDGTVIWESSPDDFTPVVVKKKLVTAVVEKKSA</sequence>
<feature type="compositionally biased region" description="Low complexity" evidence="4">
    <location>
        <begin position="43"/>
        <end position="59"/>
    </location>
</feature>
<dbReference type="Pfam" id="PF00403">
    <property type="entry name" value="HMA"/>
    <property type="match status" value="1"/>
</dbReference>
<keyword evidence="7" id="KW-1185">Reference proteome</keyword>
<dbReference type="InterPro" id="IPR006121">
    <property type="entry name" value="HMA_dom"/>
</dbReference>
<dbReference type="GO" id="GO:0005507">
    <property type="term" value="F:copper ion binding"/>
    <property type="evidence" value="ECO:0007669"/>
    <property type="project" value="InterPro"/>
</dbReference>
<dbReference type="Gene3D" id="2.60.40.200">
    <property type="entry name" value="Superoxide dismutase, copper/zinc binding domain"/>
    <property type="match status" value="1"/>
</dbReference>
<dbReference type="CDD" id="cd00371">
    <property type="entry name" value="HMA"/>
    <property type="match status" value="1"/>
</dbReference>
<dbReference type="SUPFAM" id="SSF49329">
    <property type="entry name" value="Cu,Zn superoxide dismutase-like"/>
    <property type="match status" value="1"/>
</dbReference>
<organism evidence="7">
    <name type="scientific">Micromonas pusilla (strain CCMP1545)</name>
    <name type="common">Picoplanktonic green alga</name>
    <dbReference type="NCBI Taxonomy" id="564608"/>
    <lineage>
        <taxon>Eukaryota</taxon>
        <taxon>Viridiplantae</taxon>
        <taxon>Chlorophyta</taxon>
        <taxon>Mamiellophyceae</taxon>
        <taxon>Mamiellales</taxon>
        <taxon>Mamiellaceae</taxon>
        <taxon>Micromonas</taxon>
    </lineage>
</organism>
<comment type="similarity">
    <text evidence="2">In the C-terminal section; belongs to the Cu-Zn superoxide dismutase family.</text>
</comment>
<dbReference type="AlphaFoldDB" id="C1N583"/>
<gene>
    <name evidence="6" type="ORF">MICPUCDRAFT_52844</name>
</gene>
<dbReference type="PANTHER" id="PTHR10003">
    <property type="entry name" value="SUPEROXIDE DISMUTASE CU-ZN -RELATED"/>
    <property type="match status" value="1"/>
</dbReference>
<evidence type="ECO:0000256" key="3">
    <source>
        <dbReference type="ARBA" id="ARBA00032899"/>
    </source>
</evidence>
<dbReference type="GO" id="GO:0006801">
    <property type="term" value="P:superoxide metabolic process"/>
    <property type="evidence" value="ECO:0007669"/>
    <property type="project" value="InterPro"/>
</dbReference>
<proteinExistence type="inferred from homology"/>
<dbReference type="GeneID" id="9688566"/>
<dbReference type="InterPro" id="IPR024134">
    <property type="entry name" value="SOD_Cu/Zn_/chaperone"/>
</dbReference>
<evidence type="ECO:0000259" key="5">
    <source>
        <dbReference type="PROSITE" id="PS50846"/>
    </source>
</evidence>
<dbReference type="OMA" id="HTEPLGG"/>